<evidence type="ECO:0000313" key="6">
    <source>
        <dbReference type="EnsemblPlants" id="AET3Gv20587300.21"/>
    </source>
</evidence>
<name>A0A453F6B1_AEGTS</name>
<reference evidence="6" key="3">
    <citation type="journal article" date="2017" name="Nature">
        <title>Genome sequence of the progenitor of the wheat D genome Aegilops tauschii.</title>
        <authorList>
            <person name="Luo M.C."/>
            <person name="Gu Y.Q."/>
            <person name="Puiu D."/>
            <person name="Wang H."/>
            <person name="Twardziok S.O."/>
            <person name="Deal K.R."/>
            <person name="Huo N."/>
            <person name="Zhu T."/>
            <person name="Wang L."/>
            <person name="Wang Y."/>
            <person name="McGuire P.E."/>
            <person name="Liu S."/>
            <person name="Long H."/>
            <person name="Ramasamy R.K."/>
            <person name="Rodriguez J.C."/>
            <person name="Van S.L."/>
            <person name="Yuan L."/>
            <person name="Wang Z."/>
            <person name="Xia Z."/>
            <person name="Xiao L."/>
            <person name="Anderson O.D."/>
            <person name="Ouyang S."/>
            <person name="Liang Y."/>
            <person name="Zimin A.V."/>
            <person name="Pertea G."/>
            <person name="Qi P."/>
            <person name="Bennetzen J.L."/>
            <person name="Dai X."/>
            <person name="Dawson M.W."/>
            <person name="Muller H.G."/>
            <person name="Kugler K."/>
            <person name="Rivarola-Duarte L."/>
            <person name="Spannagl M."/>
            <person name="Mayer K.F.X."/>
            <person name="Lu F.H."/>
            <person name="Bevan M.W."/>
            <person name="Leroy P."/>
            <person name="Li P."/>
            <person name="You F.M."/>
            <person name="Sun Q."/>
            <person name="Liu Z."/>
            <person name="Lyons E."/>
            <person name="Wicker T."/>
            <person name="Salzberg S.L."/>
            <person name="Devos K.M."/>
            <person name="Dvorak J."/>
        </authorList>
    </citation>
    <scope>NUCLEOTIDE SEQUENCE [LARGE SCALE GENOMIC DNA]</scope>
    <source>
        <strain evidence="6">cv. AL8/78</strain>
    </source>
</reference>
<keyword evidence="5" id="KW-0067">ATP-binding</keyword>
<organism evidence="6 7">
    <name type="scientific">Aegilops tauschii subsp. strangulata</name>
    <name type="common">Goatgrass</name>
    <dbReference type="NCBI Taxonomy" id="200361"/>
    <lineage>
        <taxon>Eukaryota</taxon>
        <taxon>Viridiplantae</taxon>
        <taxon>Streptophyta</taxon>
        <taxon>Embryophyta</taxon>
        <taxon>Tracheophyta</taxon>
        <taxon>Spermatophyta</taxon>
        <taxon>Magnoliopsida</taxon>
        <taxon>Liliopsida</taxon>
        <taxon>Poales</taxon>
        <taxon>Poaceae</taxon>
        <taxon>BOP clade</taxon>
        <taxon>Pooideae</taxon>
        <taxon>Triticodae</taxon>
        <taxon>Triticeae</taxon>
        <taxon>Triticinae</taxon>
        <taxon>Aegilops</taxon>
    </lineage>
</organism>
<evidence type="ECO:0000313" key="7">
    <source>
        <dbReference type="Proteomes" id="UP000015105"/>
    </source>
</evidence>
<evidence type="ECO:0000256" key="3">
    <source>
        <dbReference type="ARBA" id="ARBA00022741"/>
    </source>
</evidence>
<dbReference type="Gramene" id="AET3Gv20587300.21">
    <property type="protein sequence ID" value="AET3Gv20587300.21"/>
    <property type="gene ID" value="AET3Gv20587300"/>
</dbReference>
<keyword evidence="1" id="KW-0723">Serine/threonine-protein kinase</keyword>
<reference evidence="6" key="4">
    <citation type="submission" date="2019-03" db="UniProtKB">
        <authorList>
            <consortium name="EnsemblPlants"/>
        </authorList>
    </citation>
    <scope>IDENTIFICATION</scope>
</reference>
<dbReference type="InterPro" id="IPR050591">
    <property type="entry name" value="GSK-3"/>
</dbReference>
<keyword evidence="4" id="KW-0418">Kinase</keyword>
<dbReference type="PANTHER" id="PTHR24057:SF74">
    <property type="entry name" value="SHAGGY-RELATED PROTEIN KINASE GSK2"/>
    <property type="match status" value="1"/>
</dbReference>
<dbReference type="InterPro" id="IPR011009">
    <property type="entry name" value="Kinase-like_dom_sf"/>
</dbReference>
<accession>A0A453F6B1</accession>
<keyword evidence="3" id="KW-0547">Nucleotide-binding</keyword>
<sequence>MEYVPETLYRGLKNYSNTKQGMSLIYVKLYTYQGARVHSLLFGICHRDVKPQFFLVCISEHLLCASLMQRPGSPPSKKT</sequence>
<evidence type="ECO:0008006" key="8">
    <source>
        <dbReference type="Google" id="ProtNLM"/>
    </source>
</evidence>
<dbReference type="GO" id="GO:0030154">
    <property type="term" value="P:cell differentiation"/>
    <property type="evidence" value="ECO:0007669"/>
    <property type="project" value="TreeGrafter"/>
</dbReference>
<dbReference type="GO" id="GO:0004674">
    <property type="term" value="F:protein serine/threonine kinase activity"/>
    <property type="evidence" value="ECO:0007669"/>
    <property type="project" value="UniProtKB-KW"/>
</dbReference>
<dbReference type="AlphaFoldDB" id="A0A453F6B1"/>
<dbReference type="GO" id="GO:0005737">
    <property type="term" value="C:cytoplasm"/>
    <property type="evidence" value="ECO:0007669"/>
    <property type="project" value="TreeGrafter"/>
</dbReference>
<protein>
    <recommendedName>
        <fullName evidence="8">Protein kinase domain-containing protein</fullName>
    </recommendedName>
</protein>
<reference evidence="7" key="1">
    <citation type="journal article" date="2014" name="Science">
        <title>Ancient hybridizations among the ancestral genomes of bread wheat.</title>
        <authorList>
            <consortium name="International Wheat Genome Sequencing Consortium,"/>
            <person name="Marcussen T."/>
            <person name="Sandve S.R."/>
            <person name="Heier L."/>
            <person name="Spannagl M."/>
            <person name="Pfeifer M."/>
            <person name="Jakobsen K.S."/>
            <person name="Wulff B.B."/>
            <person name="Steuernagel B."/>
            <person name="Mayer K.F."/>
            <person name="Olsen O.A."/>
        </authorList>
    </citation>
    <scope>NUCLEOTIDE SEQUENCE [LARGE SCALE GENOMIC DNA]</scope>
    <source>
        <strain evidence="7">cv. AL8/78</strain>
    </source>
</reference>
<dbReference type="SUPFAM" id="SSF56112">
    <property type="entry name" value="Protein kinase-like (PK-like)"/>
    <property type="match status" value="1"/>
</dbReference>
<keyword evidence="2" id="KW-0808">Transferase</keyword>
<evidence type="ECO:0000256" key="5">
    <source>
        <dbReference type="ARBA" id="ARBA00022840"/>
    </source>
</evidence>
<dbReference type="EnsemblPlants" id="AET3Gv20587300.21">
    <property type="protein sequence ID" value="AET3Gv20587300.21"/>
    <property type="gene ID" value="AET3Gv20587300"/>
</dbReference>
<evidence type="ECO:0000256" key="1">
    <source>
        <dbReference type="ARBA" id="ARBA00022527"/>
    </source>
</evidence>
<dbReference type="Proteomes" id="UP000015105">
    <property type="component" value="Chromosome 3D"/>
</dbReference>
<dbReference type="PANTHER" id="PTHR24057">
    <property type="entry name" value="GLYCOGEN SYNTHASE KINASE-3 ALPHA"/>
    <property type="match status" value="1"/>
</dbReference>
<reference evidence="6" key="5">
    <citation type="journal article" date="2021" name="G3 (Bethesda)">
        <title>Aegilops tauschii genome assembly Aet v5.0 features greater sequence contiguity and improved annotation.</title>
        <authorList>
            <person name="Wang L."/>
            <person name="Zhu T."/>
            <person name="Rodriguez J.C."/>
            <person name="Deal K.R."/>
            <person name="Dubcovsky J."/>
            <person name="McGuire P.E."/>
            <person name="Lux T."/>
            <person name="Spannagl M."/>
            <person name="Mayer K.F.X."/>
            <person name="Baldrich P."/>
            <person name="Meyers B.C."/>
            <person name="Huo N."/>
            <person name="Gu Y.Q."/>
            <person name="Zhou H."/>
            <person name="Devos K.M."/>
            <person name="Bennetzen J.L."/>
            <person name="Unver T."/>
            <person name="Budak H."/>
            <person name="Gulick P.J."/>
            <person name="Galiba G."/>
            <person name="Kalapos B."/>
            <person name="Nelson D.R."/>
            <person name="Li P."/>
            <person name="You F.M."/>
            <person name="Luo M.C."/>
            <person name="Dvorak J."/>
        </authorList>
    </citation>
    <scope>NUCLEOTIDE SEQUENCE [LARGE SCALE GENOMIC DNA]</scope>
    <source>
        <strain evidence="6">cv. AL8/78</strain>
    </source>
</reference>
<keyword evidence="7" id="KW-1185">Reference proteome</keyword>
<evidence type="ECO:0000256" key="2">
    <source>
        <dbReference type="ARBA" id="ARBA00022679"/>
    </source>
</evidence>
<evidence type="ECO:0000256" key="4">
    <source>
        <dbReference type="ARBA" id="ARBA00022777"/>
    </source>
</evidence>
<dbReference type="GO" id="GO:0005634">
    <property type="term" value="C:nucleus"/>
    <property type="evidence" value="ECO:0007669"/>
    <property type="project" value="TreeGrafter"/>
</dbReference>
<reference evidence="7" key="2">
    <citation type="journal article" date="2017" name="Nat. Plants">
        <title>The Aegilops tauschii genome reveals multiple impacts of transposons.</title>
        <authorList>
            <person name="Zhao G."/>
            <person name="Zou C."/>
            <person name="Li K."/>
            <person name="Wang K."/>
            <person name="Li T."/>
            <person name="Gao L."/>
            <person name="Zhang X."/>
            <person name="Wang H."/>
            <person name="Yang Z."/>
            <person name="Liu X."/>
            <person name="Jiang W."/>
            <person name="Mao L."/>
            <person name="Kong X."/>
            <person name="Jiao Y."/>
            <person name="Jia J."/>
        </authorList>
    </citation>
    <scope>NUCLEOTIDE SEQUENCE [LARGE SCALE GENOMIC DNA]</scope>
    <source>
        <strain evidence="7">cv. AL8/78</strain>
    </source>
</reference>
<dbReference type="GO" id="GO:0009742">
    <property type="term" value="P:brassinosteroid mediated signaling pathway"/>
    <property type="evidence" value="ECO:0007669"/>
    <property type="project" value="TreeGrafter"/>
</dbReference>
<proteinExistence type="predicted"/>
<dbReference type="GO" id="GO:0005524">
    <property type="term" value="F:ATP binding"/>
    <property type="evidence" value="ECO:0007669"/>
    <property type="project" value="UniProtKB-KW"/>
</dbReference>